<reference evidence="2 3" key="1">
    <citation type="journal article" date="2014" name="Antonie Van Leeuwenhoek">
        <title>Hyphomonas beringensis sp. nov. and Hyphomonas chukchiensis sp. nov., isolated from surface seawater of the Bering Sea and Chukchi Sea.</title>
        <authorList>
            <person name="Li C."/>
            <person name="Lai Q."/>
            <person name="Li G."/>
            <person name="Dong C."/>
            <person name="Wang J."/>
            <person name="Liao Y."/>
            <person name="Shao Z."/>
        </authorList>
    </citation>
    <scope>NUCLEOTIDE SEQUENCE [LARGE SCALE GENOMIC DNA]</scope>
    <source>
        <strain evidence="2 3">MHS-2</strain>
    </source>
</reference>
<dbReference type="eggNOG" id="COG5395">
    <property type="taxonomic scope" value="Bacteria"/>
</dbReference>
<evidence type="ECO:0000313" key="3">
    <source>
        <dbReference type="Proteomes" id="UP000025171"/>
    </source>
</evidence>
<protein>
    <recommendedName>
        <fullName evidence="4">DUF2306 domain-containing protein</fullName>
    </recommendedName>
</protein>
<dbReference type="Pfam" id="PF10067">
    <property type="entry name" value="DUF2306"/>
    <property type="match status" value="1"/>
</dbReference>
<evidence type="ECO:0000256" key="1">
    <source>
        <dbReference type="SAM" id="Phobius"/>
    </source>
</evidence>
<dbReference type="InterPro" id="IPR018750">
    <property type="entry name" value="DUF2306_membrane"/>
</dbReference>
<evidence type="ECO:0008006" key="4">
    <source>
        <dbReference type="Google" id="ProtNLM"/>
    </source>
</evidence>
<keyword evidence="1" id="KW-0472">Membrane</keyword>
<feature type="transmembrane region" description="Helical" evidence="1">
    <location>
        <begin position="97"/>
        <end position="117"/>
    </location>
</feature>
<evidence type="ECO:0000313" key="2">
    <source>
        <dbReference type="EMBL" id="KCZ90003.1"/>
    </source>
</evidence>
<dbReference type="RefSeq" id="WP_241764753.1">
    <property type="nucleotide sequence ID" value="NZ_ARYK01000007.1"/>
</dbReference>
<gene>
    <name evidence="2" type="ORF">HJO_13676</name>
</gene>
<dbReference type="PATRIC" id="fig|1280950.3.peg.2748"/>
<keyword evidence="1" id="KW-1133">Transmembrane helix</keyword>
<sequence>MTDITASRPTRPTLRAALAGRPNMVMLAAALTAYVTISAMMLDSAGNPPIHFRFDISPLLRSPLVLKAHVTGALLSFLIGVVLLLGVKGRPLHRVLGYSWVVTMAVTAITSFFLTGLNGHNFSFIHALSAWTVIVLPMGIAAARRHDIKAHRKHMTGMFVGGMLVAGLFTFLPGRMMWSIFFGT</sequence>
<dbReference type="AlphaFoldDB" id="A0A059FHM9"/>
<accession>A0A059FHM9</accession>
<name>A0A059FHM9_9PROT</name>
<proteinExistence type="predicted"/>
<feature type="transmembrane region" description="Helical" evidence="1">
    <location>
        <begin position="155"/>
        <end position="174"/>
    </location>
</feature>
<feature type="transmembrane region" description="Helical" evidence="1">
    <location>
        <begin position="64"/>
        <end position="85"/>
    </location>
</feature>
<dbReference type="EMBL" id="ARYK01000007">
    <property type="protein sequence ID" value="KCZ90003.1"/>
    <property type="molecule type" value="Genomic_DNA"/>
</dbReference>
<keyword evidence="3" id="KW-1185">Reference proteome</keyword>
<feature type="transmembrane region" description="Helical" evidence="1">
    <location>
        <begin position="24"/>
        <end position="44"/>
    </location>
</feature>
<keyword evidence="1" id="KW-0812">Transmembrane</keyword>
<organism evidence="2 3">
    <name type="scientific">Hyphomonas johnsonii MHS-2</name>
    <dbReference type="NCBI Taxonomy" id="1280950"/>
    <lineage>
        <taxon>Bacteria</taxon>
        <taxon>Pseudomonadati</taxon>
        <taxon>Pseudomonadota</taxon>
        <taxon>Alphaproteobacteria</taxon>
        <taxon>Hyphomonadales</taxon>
        <taxon>Hyphomonadaceae</taxon>
        <taxon>Hyphomonas</taxon>
    </lineage>
</organism>
<comment type="caution">
    <text evidence="2">The sequence shown here is derived from an EMBL/GenBank/DDBJ whole genome shotgun (WGS) entry which is preliminary data.</text>
</comment>
<dbReference type="STRING" id="1280950.HJO_13676"/>
<dbReference type="Proteomes" id="UP000025171">
    <property type="component" value="Unassembled WGS sequence"/>
</dbReference>
<feature type="transmembrane region" description="Helical" evidence="1">
    <location>
        <begin position="123"/>
        <end position="143"/>
    </location>
</feature>